<keyword evidence="2" id="KW-0489">Methyltransferase</keyword>
<keyword evidence="2" id="KW-0808">Transferase</keyword>
<dbReference type="GO" id="GO:0008757">
    <property type="term" value="F:S-adenosylmethionine-dependent methyltransferase activity"/>
    <property type="evidence" value="ECO:0007669"/>
    <property type="project" value="InterPro"/>
</dbReference>
<sequence length="208" mass="23479">MQVYNRYLLPYLTHFAMRMPMLDAYRREVVRQARGNVLELGAGSGLNLALYEPRLVSRVYALEPEPGMIRLARTRLTEAAVPVEILPVGAEAIPLPDCSIDTVLSTWTLCTIPDIKAALSQARRVLKPNGQFLFVEHGLSNDNAVARWQHRLTPFWSRCAGGCQLDRPHANLLRQAGFVIDRLETGYIGRLKPMTYTYRGQARRADSE</sequence>
<protein>
    <submittedName>
        <fullName evidence="2">SAM-dependent methyltransferase</fullName>
    </submittedName>
</protein>
<dbReference type="AlphaFoldDB" id="A0A3E0WZX7"/>
<proteinExistence type="predicted"/>
<gene>
    <name evidence="2" type="ORF">CAL65_04795</name>
</gene>
<dbReference type="Gene3D" id="3.40.50.150">
    <property type="entry name" value="Vaccinia Virus protein VP39"/>
    <property type="match status" value="1"/>
</dbReference>
<organism evidence="2 3">
    <name type="scientific">Alkalilimnicola ehrlichii</name>
    <dbReference type="NCBI Taxonomy" id="351052"/>
    <lineage>
        <taxon>Bacteria</taxon>
        <taxon>Pseudomonadati</taxon>
        <taxon>Pseudomonadota</taxon>
        <taxon>Gammaproteobacteria</taxon>
        <taxon>Chromatiales</taxon>
        <taxon>Ectothiorhodospiraceae</taxon>
        <taxon>Alkalilimnicola</taxon>
    </lineage>
</organism>
<reference evidence="3" key="1">
    <citation type="submission" date="2017-05" db="EMBL/GenBank/DDBJ databases">
        <authorList>
            <person name="Sharma S."/>
            <person name="Sidhu C."/>
            <person name="Pinnaka A.K."/>
        </authorList>
    </citation>
    <scope>NUCLEOTIDE SEQUENCE [LARGE SCALE GENOMIC DNA]</scope>
    <source>
        <strain evidence="3">AK93</strain>
    </source>
</reference>
<dbReference type="OrthoDB" id="323463at2"/>
<dbReference type="InterPro" id="IPR013216">
    <property type="entry name" value="Methyltransf_11"/>
</dbReference>
<dbReference type="Pfam" id="PF08241">
    <property type="entry name" value="Methyltransf_11"/>
    <property type="match status" value="1"/>
</dbReference>
<dbReference type="EMBL" id="NFZW01000003">
    <property type="protein sequence ID" value="RFA38651.1"/>
    <property type="molecule type" value="Genomic_DNA"/>
</dbReference>
<dbReference type="PANTHER" id="PTHR45036:SF1">
    <property type="entry name" value="METHYLTRANSFERASE LIKE 7A"/>
    <property type="match status" value="1"/>
</dbReference>
<accession>A0A3E0WZX7</accession>
<comment type="caution">
    <text evidence="2">The sequence shown here is derived from an EMBL/GenBank/DDBJ whole genome shotgun (WGS) entry which is preliminary data.</text>
</comment>
<dbReference type="InterPro" id="IPR052356">
    <property type="entry name" value="Thiol_S-MT"/>
</dbReference>
<evidence type="ECO:0000259" key="1">
    <source>
        <dbReference type="Pfam" id="PF08241"/>
    </source>
</evidence>
<dbReference type="InterPro" id="IPR029063">
    <property type="entry name" value="SAM-dependent_MTases_sf"/>
</dbReference>
<dbReference type="CDD" id="cd02440">
    <property type="entry name" value="AdoMet_MTases"/>
    <property type="match status" value="1"/>
</dbReference>
<dbReference type="PANTHER" id="PTHR45036">
    <property type="entry name" value="METHYLTRANSFERASE LIKE 7B"/>
    <property type="match status" value="1"/>
</dbReference>
<dbReference type="Proteomes" id="UP000256763">
    <property type="component" value="Unassembled WGS sequence"/>
</dbReference>
<keyword evidence="3" id="KW-1185">Reference proteome</keyword>
<dbReference type="GO" id="GO:0032259">
    <property type="term" value="P:methylation"/>
    <property type="evidence" value="ECO:0007669"/>
    <property type="project" value="UniProtKB-KW"/>
</dbReference>
<name>A0A3E0WZX7_9GAMM</name>
<dbReference type="SUPFAM" id="SSF53335">
    <property type="entry name" value="S-adenosyl-L-methionine-dependent methyltransferases"/>
    <property type="match status" value="1"/>
</dbReference>
<evidence type="ECO:0000313" key="2">
    <source>
        <dbReference type="EMBL" id="RFA38651.1"/>
    </source>
</evidence>
<evidence type="ECO:0000313" key="3">
    <source>
        <dbReference type="Proteomes" id="UP000256763"/>
    </source>
</evidence>
<feature type="domain" description="Methyltransferase type 11" evidence="1">
    <location>
        <begin position="38"/>
        <end position="134"/>
    </location>
</feature>
<dbReference type="RefSeq" id="WP_116302380.1">
    <property type="nucleotide sequence ID" value="NZ_NFZV01000010.1"/>
</dbReference>